<protein>
    <recommendedName>
        <fullName evidence="2">Alcohol dehydrogenase iron-type/glycerol dehydrogenase GldA domain-containing protein</fullName>
    </recommendedName>
</protein>
<dbReference type="EMBL" id="MHRK01000062">
    <property type="protein sequence ID" value="OHA21966.1"/>
    <property type="molecule type" value="Genomic_DNA"/>
</dbReference>
<dbReference type="SUPFAM" id="SSF56796">
    <property type="entry name" value="Dehydroquinate synthase-like"/>
    <property type="match status" value="1"/>
</dbReference>
<dbReference type="Gene3D" id="1.20.1090.10">
    <property type="entry name" value="Dehydroquinate synthase-like - alpha domain"/>
    <property type="match status" value="1"/>
</dbReference>
<evidence type="ECO:0000313" key="4">
    <source>
        <dbReference type="Proteomes" id="UP000177130"/>
    </source>
</evidence>
<dbReference type="Gene3D" id="3.40.50.1970">
    <property type="match status" value="1"/>
</dbReference>
<proteinExistence type="predicted"/>
<keyword evidence="1" id="KW-0560">Oxidoreductase</keyword>
<dbReference type="Proteomes" id="UP000177130">
    <property type="component" value="Unassembled WGS sequence"/>
</dbReference>
<feature type="domain" description="Alcohol dehydrogenase iron-type/glycerol dehydrogenase GldA" evidence="2">
    <location>
        <begin position="14"/>
        <end position="162"/>
    </location>
</feature>
<dbReference type="GO" id="GO:0004022">
    <property type="term" value="F:alcohol dehydrogenase (NAD+) activity"/>
    <property type="evidence" value="ECO:0007669"/>
    <property type="project" value="TreeGrafter"/>
</dbReference>
<evidence type="ECO:0000259" key="2">
    <source>
        <dbReference type="Pfam" id="PF00465"/>
    </source>
</evidence>
<dbReference type="InterPro" id="IPR039697">
    <property type="entry name" value="Alcohol_dehydrogenase_Fe"/>
</dbReference>
<evidence type="ECO:0000256" key="1">
    <source>
        <dbReference type="ARBA" id="ARBA00023002"/>
    </source>
</evidence>
<reference evidence="3 4" key="1">
    <citation type="journal article" date="2016" name="Nat. Commun.">
        <title>Thousands of microbial genomes shed light on interconnected biogeochemical processes in an aquifer system.</title>
        <authorList>
            <person name="Anantharaman K."/>
            <person name="Brown C.T."/>
            <person name="Hug L.A."/>
            <person name="Sharon I."/>
            <person name="Castelle C.J."/>
            <person name="Probst A.J."/>
            <person name="Thomas B.C."/>
            <person name="Singh A."/>
            <person name="Wilkins M.J."/>
            <person name="Karaoz U."/>
            <person name="Brodie E.L."/>
            <person name="Williams K.H."/>
            <person name="Hubbard S.S."/>
            <person name="Banfield J.F."/>
        </authorList>
    </citation>
    <scope>NUCLEOTIDE SEQUENCE [LARGE SCALE GENOMIC DNA]</scope>
</reference>
<organism evidence="3 4">
    <name type="scientific">Candidatus Taylorbacteria bacterium RIFCSPHIGHO2_02_FULL_43_32b</name>
    <dbReference type="NCBI Taxonomy" id="1802306"/>
    <lineage>
        <taxon>Bacteria</taxon>
        <taxon>Candidatus Tayloriibacteriota</taxon>
    </lineage>
</organism>
<dbReference type="Pfam" id="PF00465">
    <property type="entry name" value="Fe-ADH"/>
    <property type="match status" value="1"/>
</dbReference>
<accession>A0A1G2MDH7</accession>
<gene>
    <name evidence="3" type="ORF">A3C72_01045</name>
</gene>
<dbReference type="PANTHER" id="PTHR11496">
    <property type="entry name" value="ALCOHOL DEHYDROGENASE"/>
    <property type="match status" value="1"/>
</dbReference>
<dbReference type="InterPro" id="IPR001670">
    <property type="entry name" value="ADH_Fe/GldA"/>
</dbReference>
<evidence type="ECO:0000313" key="3">
    <source>
        <dbReference type="EMBL" id="OHA21966.1"/>
    </source>
</evidence>
<dbReference type="STRING" id="1802306.A3C72_01045"/>
<dbReference type="PANTHER" id="PTHR11496:SF103">
    <property type="entry name" value="DEHYDROGENASE, PUTATIVE-RELATED"/>
    <property type="match status" value="1"/>
</dbReference>
<sequence>MIFMKSIYSDKKSKIFIGDKFELDLGNIFDKGKLKHKTVILVTGVRSFIKSDYYKQLKNVLRQHEIVIAKHIKAKPNPDELHTIHALSIPKHKFDFILAVGGGSAIDTGKLIKHHFNNSTKLIAVYTLPGSATIVTPFAVFNNSEFKVGVVADNLIPDYSYINTKIISSLNSERKLIAIADIFSHAVESLYSRASNSVSRTRAKNSLNILVAHKVESLPTQELIMADIQAGLAERVGLVLFPHAAGHYLTYKFHTPHSIATMYFLTQYLIFLSNKGVDIDLRYIKYAEYLESLFEKKKLIQKIRLSKKQILELFNLTHKHMNFAYENAPVKIEQSEYEIILKNYVKK</sequence>
<comment type="caution">
    <text evidence="3">The sequence shown here is derived from an EMBL/GenBank/DDBJ whole genome shotgun (WGS) entry which is preliminary data.</text>
</comment>
<dbReference type="AlphaFoldDB" id="A0A1G2MDH7"/>
<dbReference type="GO" id="GO:0046872">
    <property type="term" value="F:metal ion binding"/>
    <property type="evidence" value="ECO:0007669"/>
    <property type="project" value="InterPro"/>
</dbReference>
<name>A0A1G2MDH7_9BACT</name>